<protein>
    <submittedName>
        <fullName evidence="2">Uncharacterized protein</fullName>
    </submittedName>
</protein>
<organism evidence="2">
    <name type="scientific">Anguilla anguilla</name>
    <name type="common">European freshwater eel</name>
    <name type="synonym">Muraena anguilla</name>
    <dbReference type="NCBI Taxonomy" id="7936"/>
    <lineage>
        <taxon>Eukaryota</taxon>
        <taxon>Metazoa</taxon>
        <taxon>Chordata</taxon>
        <taxon>Craniata</taxon>
        <taxon>Vertebrata</taxon>
        <taxon>Euteleostomi</taxon>
        <taxon>Actinopterygii</taxon>
        <taxon>Neopterygii</taxon>
        <taxon>Teleostei</taxon>
        <taxon>Anguilliformes</taxon>
        <taxon>Anguillidae</taxon>
        <taxon>Anguilla</taxon>
    </lineage>
</organism>
<evidence type="ECO:0000313" key="2">
    <source>
        <dbReference type="EMBL" id="JAH78495.1"/>
    </source>
</evidence>
<proteinExistence type="predicted"/>
<reference evidence="2" key="1">
    <citation type="submission" date="2014-11" db="EMBL/GenBank/DDBJ databases">
        <authorList>
            <person name="Amaro Gonzalez C."/>
        </authorList>
    </citation>
    <scope>NUCLEOTIDE SEQUENCE</scope>
</reference>
<feature type="signal peptide" evidence="1">
    <location>
        <begin position="1"/>
        <end position="25"/>
    </location>
</feature>
<name>A0A0E9VM62_ANGAN</name>
<reference evidence="2" key="2">
    <citation type="journal article" date="2015" name="Fish Shellfish Immunol.">
        <title>Early steps in the European eel (Anguilla anguilla)-Vibrio vulnificus interaction in the gills: Role of the RtxA13 toxin.</title>
        <authorList>
            <person name="Callol A."/>
            <person name="Pajuelo D."/>
            <person name="Ebbesson L."/>
            <person name="Teles M."/>
            <person name="MacKenzie S."/>
            <person name="Amaro C."/>
        </authorList>
    </citation>
    <scope>NUCLEOTIDE SEQUENCE</scope>
</reference>
<dbReference type="EMBL" id="GBXM01030082">
    <property type="protein sequence ID" value="JAH78495.1"/>
    <property type="molecule type" value="Transcribed_RNA"/>
</dbReference>
<dbReference type="AlphaFoldDB" id="A0A0E9VM62"/>
<feature type="chain" id="PRO_5002434432" evidence="1">
    <location>
        <begin position="26"/>
        <end position="42"/>
    </location>
</feature>
<sequence length="42" mass="4850">MFIDLWFLITHVRLALLVRLKAGHGLYICAAEAVLFKDLKIH</sequence>
<accession>A0A0E9VM62</accession>
<evidence type="ECO:0000256" key="1">
    <source>
        <dbReference type="SAM" id="SignalP"/>
    </source>
</evidence>
<keyword evidence="1" id="KW-0732">Signal</keyword>